<reference evidence="2" key="1">
    <citation type="submission" date="2019-05" db="EMBL/GenBank/DDBJ databases">
        <title>Flavobacterium profundi sp. nov., isolated from a deep-sea seamount.</title>
        <authorList>
            <person name="Zhang D.-C."/>
        </authorList>
    </citation>
    <scope>NUCLEOTIDE SEQUENCE [LARGE SCALE GENOMIC DNA]</scope>
    <source>
        <strain evidence="2">TP390</strain>
    </source>
</reference>
<evidence type="ECO:0000313" key="1">
    <source>
        <dbReference type="EMBL" id="MVO10314.1"/>
    </source>
</evidence>
<comment type="caution">
    <text evidence="1">The sequence shown here is derived from an EMBL/GenBank/DDBJ whole genome shotgun (WGS) entry which is preliminary data.</text>
</comment>
<proteinExistence type="predicted"/>
<protein>
    <recommendedName>
        <fullName evidence="3">Carboxypeptidase-like regulatory domain-containing protein</fullName>
    </recommendedName>
</protein>
<dbReference type="RefSeq" id="WP_140998741.1">
    <property type="nucleotide sequence ID" value="NZ_VDCZ01000011.1"/>
</dbReference>
<accession>A0A6I4ITW0</accession>
<evidence type="ECO:0008006" key="3">
    <source>
        <dbReference type="Google" id="ProtNLM"/>
    </source>
</evidence>
<name>A0A6I4ITW0_9FLAO</name>
<gene>
    <name evidence="1" type="ORF">GOQ30_14165</name>
</gene>
<dbReference type="Proteomes" id="UP000431264">
    <property type="component" value="Unassembled WGS sequence"/>
</dbReference>
<evidence type="ECO:0000313" key="2">
    <source>
        <dbReference type="Proteomes" id="UP000431264"/>
    </source>
</evidence>
<dbReference type="OrthoDB" id="1307311at2"/>
<keyword evidence="2" id="KW-1185">Reference proteome</keyword>
<sequence>MRRIYFLFLIICCLKSFSQEKEITIVFRDIESQLPVDEVTLTILRTKESFISNADGMVKILLKRPSYLEVSHSSYKKFIVKSITLNEEENVIYLENTVNKLPEIILTKDHPQDILKKIVDNSKEKLSVPSNLRVYIREFFKKNDANILYNDGLVNFQILKDKSSIKTDILVEQNRVLGILNEKTDKDIYGYNLNNLMENYYQFKYLDEVLDNKVKKIYDFQIKSYPENENYYQLIIKPLEEAKGYLFHYTILYDHTKRIIIEIDNFIEPERAEQYADYSISGKKNVYKSAFKMTYRVKGNEEYYLVYAKEEIGFLAKQDKEMIKTEVRNYFVTNKFTKRLFTYDAKQVFKDKTLLNRSNTILTDFWNIDSGLVLTQEEQDFIDGLTGAYEETQ</sequence>
<organism evidence="1 2">
    <name type="scientific">Flavobacterium profundi</name>
    <dbReference type="NCBI Taxonomy" id="1774945"/>
    <lineage>
        <taxon>Bacteria</taxon>
        <taxon>Pseudomonadati</taxon>
        <taxon>Bacteroidota</taxon>
        <taxon>Flavobacteriia</taxon>
        <taxon>Flavobacteriales</taxon>
        <taxon>Flavobacteriaceae</taxon>
        <taxon>Flavobacterium</taxon>
    </lineage>
</organism>
<dbReference type="EMBL" id="WQLW01000011">
    <property type="protein sequence ID" value="MVO10314.1"/>
    <property type="molecule type" value="Genomic_DNA"/>
</dbReference>
<dbReference type="AlphaFoldDB" id="A0A6I4ITW0"/>